<name>A9IMT1_BORPD</name>
<dbReference type="AlphaFoldDB" id="A9IMT1"/>
<proteinExistence type="predicted"/>
<organism evidence="2 3">
    <name type="scientific">Bordetella petrii (strain ATCC BAA-461 / DSM 12804 / CCUG 43448 / CIP 107267 / Se-1111R)</name>
    <dbReference type="NCBI Taxonomy" id="340100"/>
    <lineage>
        <taxon>Bacteria</taxon>
        <taxon>Pseudomonadati</taxon>
        <taxon>Pseudomonadota</taxon>
        <taxon>Betaproteobacteria</taxon>
        <taxon>Burkholderiales</taxon>
        <taxon>Alcaligenaceae</taxon>
        <taxon>Bordetella</taxon>
    </lineage>
</organism>
<protein>
    <submittedName>
        <fullName evidence="2">Uncharacterized protein</fullName>
    </submittedName>
</protein>
<feature type="region of interest" description="Disordered" evidence="1">
    <location>
        <begin position="421"/>
        <end position="474"/>
    </location>
</feature>
<feature type="compositionally biased region" description="Basic residues" evidence="1">
    <location>
        <begin position="465"/>
        <end position="474"/>
    </location>
</feature>
<gene>
    <name evidence="2" type="ordered locus">Bpet2404</name>
</gene>
<evidence type="ECO:0000313" key="3">
    <source>
        <dbReference type="Proteomes" id="UP000001225"/>
    </source>
</evidence>
<dbReference type="Proteomes" id="UP000001225">
    <property type="component" value="Chromosome"/>
</dbReference>
<reference evidence="2 3" key="1">
    <citation type="journal article" date="2008" name="BMC Genomics">
        <title>The missing link: Bordetella petrii is endowed with both the metabolic versatility of environmental bacteria and virulence traits of pathogenic Bordetellae.</title>
        <authorList>
            <person name="Gross R."/>
            <person name="Guzman C.A."/>
            <person name="Sebaihia M."/>
            <person name="Martins Dos Santos V.A."/>
            <person name="Pieper D.H."/>
            <person name="Koebnik R."/>
            <person name="Lechner M."/>
            <person name="Bartels D."/>
            <person name="Buhrmester J."/>
            <person name="Choudhuri J.V."/>
            <person name="Ebensen T."/>
            <person name="Gaigalat L."/>
            <person name="Herrmann S."/>
            <person name="Khachane A.N."/>
            <person name="Larisch C."/>
            <person name="Link S."/>
            <person name="Linke B."/>
            <person name="Meyer F."/>
            <person name="Mormann S."/>
            <person name="Nakunst D."/>
            <person name="Rueckert C."/>
            <person name="Schneiker-Bekel S."/>
            <person name="Schulze K."/>
            <person name="Vorhoelter F.J."/>
            <person name="Yevsa T."/>
            <person name="Engle J.T."/>
            <person name="Goldman W.E."/>
            <person name="Puehler A."/>
            <person name="Goebel U.B."/>
            <person name="Goesmann A."/>
            <person name="Bloecker H."/>
            <person name="Kaiser O."/>
            <person name="Martinez-Arias R."/>
        </authorList>
    </citation>
    <scope>NUCLEOTIDE SEQUENCE [LARGE SCALE GENOMIC DNA]</scope>
    <source>
        <strain evidence="3">ATCC BAA-461 / DSM 12804 / CCUG 43448 / CIP 107267 / Se-1111R</strain>
    </source>
</reference>
<keyword evidence="3" id="KW-1185">Reference proteome</keyword>
<sequence>MHIVGHQHRGEAVAAPQVFDQLLHVQACQRIERAQRFVQQQQPGPMQQRAGERHALLLAARQRRRPFAAALAQADLPQHGGRPATLALRQADGDVVDYPLPWQQPRVLEHDAHAFIGAGLRHSVEAHGRVGLRLAARGRRRFQARQQAQQRALAATAAAHHGHELARGDIQVQPFQDMPFAIVFVQIAQSHSHRRLGGRDSRRLVCRLGAARLQVLQELEFAEIDKHVPLPNKHRRRKARATRLEGCVSGPPVGRVPGQQALLQPARAQVGQLAQQRVQQDAQQHHIGLQEFARVHGHVPDARLRRNGLGHDENDPHQPQREAQPDQHGRQGARQDDVAVQAPARQPVRTSHFDQRRIDRADAVERVQVHGKKHAQCQQRQLGGLFDAEPQDHQRNQRQHRNVAHHLQRGVEQTFGQPRCAVEQAQRQAQAASQQQPPQGPQGAHTQVFPEFAGKGQAPAGARHGPGRRQHAGR</sequence>
<feature type="compositionally biased region" description="Low complexity" evidence="1">
    <location>
        <begin position="424"/>
        <end position="444"/>
    </location>
</feature>
<feature type="region of interest" description="Disordered" evidence="1">
    <location>
        <begin position="303"/>
        <end position="357"/>
    </location>
</feature>
<accession>A9IMT1</accession>
<evidence type="ECO:0000313" key="2">
    <source>
        <dbReference type="EMBL" id="CAP42747.1"/>
    </source>
</evidence>
<dbReference type="AntiFam" id="ANF00095">
    <property type="entry name" value="Shadow ORF (opposite ABC transporters)"/>
</dbReference>
<feature type="compositionally biased region" description="Basic and acidic residues" evidence="1">
    <location>
        <begin position="303"/>
        <end position="337"/>
    </location>
</feature>
<evidence type="ECO:0000256" key="1">
    <source>
        <dbReference type="SAM" id="MobiDB-lite"/>
    </source>
</evidence>
<dbReference type="KEGG" id="bpt:Bpet2404"/>
<dbReference type="EMBL" id="AM902716">
    <property type="protein sequence ID" value="CAP42747.1"/>
    <property type="molecule type" value="Genomic_DNA"/>
</dbReference>